<dbReference type="Proteomes" id="UP001195483">
    <property type="component" value="Unassembled WGS sequence"/>
</dbReference>
<feature type="region of interest" description="Disordered" evidence="1">
    <location>
        <begin position="1"/>
        <end position="60"/>
    </location>
</feature>
<accession>A0AAE0W4S8</accession>
<reference evidence="2" key="1">
    <citation type="journal article" date="2021" name="Genome Biol. Evol.">
        <title>A High-Quality Reference Genome for a Parasitic Bivalve with Doubly Uniparental Inheritance (Bivalvia: Unionida).</title>
        <authorList>
            <person name="Smith C.H."/>
        </authorList>
    </citation>
    <scope>NUCLEOTIDE SEQUENCE</scope>
    <source>
        <strain evidence="2">CHS0354</strain>
    </source>
</reference>
<dbReference type="EMBL" id="JAEAOA010001465">
    <property type="protein sequence ID" value="KAK3601094.1"/>
    <property type="molecule type" value="Genomic_DNA"/>
</dbReference>
<name>A0AAE0W4S8_9BIVA</name>
<reference evidence="2" key="3">
    <citation type="submission" date="2023-05" db="EMBL/GenBank/DDBJ databases">
        <authorList>
            <person name="Smith C.H."/>
        </authorList>
    </citation>
    <scope>NUCLEOTIDE SEQUENCE</scope>
    <source>
        <strain evidence="2">CHS0354</strain>
        <tissue evidence="2">Mantle</tissue>
    </source>
</reference>
<proteinExistence type="predicted"/>
<sequence>MEINNLKKAKERLRSMIKEEREQKETKDGKKQEAEKKKRRTRRGRIENKNCDGENEKLVD</sequence>
<dbReference type="AlphaFoldDB" id="A0AAE0W4S8"/>
<comment type="caution">
    <text evidence="2">The sequence shown here is derived from an EMBL/GenBank/DDBJ whole genome shotgun (WGS) entry which is preliminary data.</text>
</comment>
<organism evidence="2 3">
    <name type="scientific">Potamilus streckersoni</name>
    <dbReference type="NCBI Taxonomy" id="2493646"/>
    <lineage>
        <taxon>Eukaryota</taxon>
        <taxon>Metazoa</taxon>
        <taxon>Spiralia</taxon>
        <taxon>Lophotrochozoa</taxon>
        <taxon>Mollusca</taxon>
        <taxon>Bivalvia</taxon>
        <taxon>Autobranchia</taxon>
        <taxon>Heteroconchia</taxon>
        <taxon>Palaeoheterodonta</taxon>
        <taxon>Unionida</taxon>
        <taxon>Unionoidea</taxon>
        <taxon>Unionidae</taxon>
        <taxon>Ambleminae</taxon>
        <taxon>Lampsilini</taxon>
        <taxon>Potamilus</taxon>
    </lineage>
</organism>
<evidence type="ECO:0000313" key="2">
    <source>
        <dbReference type="EMBL" id="KAK3601094.1"/>
    </source>
</evidence>
<keyword evidence="3" id="KW-1185">Reference proteome</keyword>
<evidence type="ECO:0000256" key="1">
    <source>
        <dbReference type="SAM" id="MobiDB-lite"/>
    </source>
</evidence>
<protein>
    <submittedName>
        <fullName evidence="2">Uncharacterized protein</fullName>
    </submittedName>
</protein>
<evidence type="ECO:0000313" key="3">
    <source>
        <dbReference type="Proteomes" id="UP001195483"/>
    </source>
</evidence>
<feature type="compositionally biased region" description="Basic and acidic residues" evidence="1">
    <location>
        <begin position="12"/>
        <end position="36"/>
    </location>
</feature>
<reference evidence="2" key="2">
    <citation type="journal article" date="2021" name="Genome Biol. Evol.">
        <title>Developing a high-quality reference genome for a parasitic bivalve with doubly uniparental inheritance (Bivalvia: Unionida).</title>
        <authorList>
            <person name="Smith C.H."/>
        </authorList>
    </citation>
    <scope>NUCLEOTIDE SEQUENCE</scope>
    <source>
        <strain evidence="2">CHS0354</strain>
        <tissue evidence="2">Mantle</tissue>
    </source>
</reference>
<gene>
    <name evidence="2" type="ORF">CHS0354_024811</name>
</gene>
<feature type="compositionally biased region" description="Basic and acidic residues" evidence="1">
    <location>
        <begin position="44"/>
        <end position="60"/>
    </location>
</feature>